<feature type="DNA-binding region" description="H-T-H motif" evidence="5">
    <location>
        <begin position="31"/>
        <end position="50"/>
    </location>
</feature>
<keyword evidence="8" id="KW-1185">Reference proteome</keyword>
<dbReference type="AlphaFoldDB" id="A0ABD6D370"/>
<evidence type="ECO:0000256" key="5">
    <source>
        <dbReference type="PROSITE-ProRule" id="PRU00335"/>
    </source>
</evidence>
<evidence type="ECO:0000256" key="3">
    <source>
        <dbReference type="ARBA" id="ARBA00023125"/>
    </source>
</evidence>
<accession>A0ABD6D370</accession>
<evidence type="ECO:0000256" key="1">
    <source>
        <dbReference type="ARBA" id="ARBA00022491"/>
    </source>
</evidence>
<dbReference type="InterPro" id="IPR009057">
    <property type="entry name" value="Homeodomain-like_sf"/>
</dbReference>
<dbReference type="InterPro" id="IPR036271">
    <property type="entry name" value="Tet_transcr_reg_TetR-rel_C_sf"/>
</dbReference>
<dbReference type="SUPFAM" id="SSF48498">
    <property type="entry name" value="Tetracyclin repressor-like, C-terminal domain"/>
    <property type="match status" value="1"/>
</dbReference>
<sequence length="201" mass="22572">MNGDDSVSRPTDDIMCATYRALCRHGYADLTMQDIADEWEKSKPALHYHYDTKRGLLLAFLDHLFTNYTDRVAAPEDGPARERLDALIDAALDPPRADTHRELRTALFEVKAQAPHDEAFRERLSRFDDYLTDEVRSVVGDGVESGAFRADTDIETTATLLVTLLNGAHSRRVALGADDGVREAIRAFVDDHLGRRVDESR</sequence>
<dbReference type="EMBL" id="JBHUDL010000010">
    <property type="protein sequence ID" value="MFD1635022.1"/>
    <property type="molecule type" value="Genomic_DNA"/>
</dbReference>
<dbReference type="GO" id="GO:0003677">
    <property type="term" value="F:DNA binding"/>
    <property type="evidence" value="ECO:0007669"/>
    <property type="project" value="UniProtKB-UniRule"/>
</dbReference>
<gene>
    <name evidence="7" type="ORF">ACFSBJ_14920</name>
</gene>
<dbReference type="PROSITE" id="PS50977">
    <property type="entry name" value="HTH_TETR_2"/>
    <property type="match status" value="1"/>
</dbReference>
<dbReference type="Pfam" id="PF13977">
    <property type="entry name" value="TetR_C_6"/>
    <property type="match status" value="1"/>
</dbReference>
<dbReference type="PANTHER" id="PTHR47506">
    <property type="entry name" value="TRANSCRIPTIONAL REGULATORY PROTEIN"/>
    <property type="match status" value="1"/>
</dbReference>
<reference evidence="7 8" key="1">
    <citation type="journal article" date="2019" name="Int. J. Syst. Evol. Microbiol.">
        <title>The Global Catalogue of Microorganisms (GCM) 10K type strain sequencing project: providing services to taxonomists for standard genome sequencing and annotation.</title>
        <authorList>
            <consortium name="The Broad Institute Genomics Platform"/>
            <consortium name="The Broad Institute Genome Sequencing Center for Infectious Disease"/>
            <person name="Wu L."/>
            <person name="Ma J."/>
        </authorList>
    </citation>
    <scope>NUCLEOTIDE SEQUENCE [LARGE SCALE GENOMIC DNA]</scope>
    <source>
        <strain evidence="7 8">CGMCC 1.10594</strain>
    </source>
</reference>
<dbReference type="Proteomes" id="UP001597075">
    <property type="component" value="Unassembled WGS sequence"/>
</dbReference>
<evidence type="ECO:0000259" key="6">
    <source>
        <dbReference type="PROSITE" id="PS50977"/>
    </source>
</evidence>
<keyword evidence="2" id="KW-0805">Transcription regulation</keyword>
<feature type="domain" description="HTH tetR-type" evidence="6">
    <location>
        <begin position="8"/>
        <end position="68"/>
    </location>
</feature>
<protein>
    <submittedName>
        <fullName evidence="7">TetR/AcrR family transcriptional regulator</fullName>
    </submittedName>
</protein>
<keyword evidence="4" id="KW-0804">Transcription</keyword>
<dbReference type="PANTHER" id="PTHR47506:SF6">
    <property type="entry name" value="HTH-TYPE TRANSCRIPTIONAL REPRESSOR NEMR"/>
    <property type="match status" value="1"/>
</dbReference>
<evidence type="ECO:0000313" key="8">
    <source>
        <dbReference type="Proteomes" id="UP001597075"/>
    </source>
</evidence>
<evidence type="ECO:0000256" key="4">
    <source>
        <dbReference type="ARBA" id="ARBA00023163"/>
    </source>
</evidence>
<proteinExistence type="predicted"/>
<organism evidence="7 8">
    <name type="scientific">Haloplanus ruber</name>
    <dbReference type="NCBI Taxonomy" id="869892"/>
    <lineage>
        <taxon>Archaea</taxon>
        <taxon>Methanobacteriati</taxon>
        <taxon>Methanobacteriota</taxon>
        <taxon>Stenosarchaea group</taxon>
        <taxon>Halobacteria</taxon>
        <taxon>Halobacteriales</taxon>
        <taxon>Haloferacaceae</taxon>
        <taxon>Haloplanus</taxon>
    </lineage>
</organism>
<dbReference type="RefSeq" id="WP_256405249.1">
    <property type="nucleotide sequence ID" value="NZ_CP187151.1"/>
</dbReference>
<comment type="caution">
    <text evidence="7">The sequence shown here is derived from an EMBL/GenBank/DDBJ whole genome shotgun (WGS) entry which is preliminary data.</text>
</comment>
<evidence type="ECO:0000313" key="7">
    <source>
        <dbReference type="EMBL" id="MFD1635022.1"/>
    </source>
</evidence>
<keyword evidence="3 5" id="KW-0238">DNA-binding</keyword>
<dbReference type="InterPro" id="IPR039538">
    <property type="entry name" value="BetI_C"/>
</dbReference>
<dbReference type="SUPFAM" id="SSF46689">
    <property type="entry name" value="Homeodomain-like"/>
    <property type="match status" value="1"/>
</dbReference>
<dbReference type="InterPro" id="IPR001647">
    <property type="entry name" value="HTH_TetR"/>
</dbReference>
<keyword evidence="1" id="KW-0678">Repressor</keyword>
<dbReference type="Pfam" id="PF00440">
    <property type="entry name" value="TetR_N"/>
    <property type="match status" value="1"/>
</dbReference>
<evidence type="ECO:0000256" key="2">
    <source>
        <dbReference type="ARBA" id="ARBA00023015"/>
    </source>
</evidence>
<name>A0ABD6D370_9EURY</name>
<dbReference type="Gene3D" id="1.10.357.10">
    <property type="entry name" value="Tetracycline Repressor, domain 2"/>
    <property type="match status" value="1"/>
</dbReference>